<evidence type="ECO:0000313" key="2">
    <source>
        <dbReference type="EMBL" id="BAD61089.1"/>
    </source>
</evidence>
<dbReference type="EMBL" id="AP002521">
    <property type="protein sequence ID" value="BAD61089.1"/>
    <property type="molecule type" value="Genomic_DNA"/>
</dbReference>
<dbReference type="AlphaFoldDB" id="Q5ZEL1"/>
<reference evidence="2" key="1">
    <citation type="journal article" date="2002" name="Nature">
        <title>The genome sequence and structure of rice chromosome 1.</title>
        <authorList>
            <person name="Sasaki T."/>
            <person name="Matsumoto T."/>
            <person name="Yamamoto K."/>
            <person name="Sakata K."/>
            <person name="Baba T."/>
            <person name="Katayose Y."/>
            <person name="Wu J."/>
            <person name="Niimura Y."/>
            <person name="Cheng Z."/>
            <person name="Nagamura Y."/>
            <person name="Antonio B.A."/>
            <person name="Kanamori H."/>
            <person name="Hosokawa S."/>
            <person name="Masukawa M."/>
            <person name="Arikawa K."/>
            <person name="Chiden Y."/>
            <person name="Hayashi M."/>
            <person name="Okamoto M."/>
            <person name="Ando T."/>
            <person name="Aoki H."/>
            <person name="Arita K."/>
            <person name="Hamada M."/>
            <person name="Harada C."/>
            <person name="Hijishita S."/>
            <person name="Honda M."/>
            <person name="Ichikawa Y."/>
            <person name="Idonuma A."/>
            <person name="Iijima M."/>
            <person name="Ikeda M."/>
            <person name="Ikeno M."/>
            <person name="Itoh S."/>
            <person name="Itoh T."/>
            <person name="Itoh Y."/>
            <person name="Itoh Y."/>
            <person name="Iwabuchi A."/>
            <person name="Kamiya K."/>
            <person name="Karasawa W."/>
            <person name="Katagiri S."/>
            <person name="Kikuta A."/>
            <person name="Kobayashi N."/>
            <person name="Kono I."/>
            <person name="Machita K."/>
            <person name="Maehara T."/>
            <person name="Mizuno H."/>
            <person name="Mizubayashi T."/>
            <person name="Mukai Y."/>
            <person name="Nagasaki H."/>
            <person name="Nakashima M."/>
            <person name="Nakama Y."/>
            <person name="Nakamichi Y."/>
            <person name="Nakamura M."/>
            <person name="Namiki N."/>
            <person name="Negishi M."/>
            <person name="Ohta I."/>
            <person name="Ono N."/>
            <person name="Saji S."/>
            <person name="Sakai K."/>
            <person name="Shibata M."/>
            <person name="Shimokawa T."/>
            <person name="Shomura A."/>
            <person name="Song J."/>
            <person name="Takazaki Y."/>
            <person name="Terasawa K."/>
            <person name="Tsuji K."/>
            <person name="Waki K."/>
            <person name="Yamagata H."/>
            <person name="Yamane H."/>
            <person name="Yoshiki S."/>
            <person name="Yoshihara R."/>
            <person name="Yukawa K."/>
            <person name="Zhong H."/>
            <person name="Iwama H."/>
            <person name="Endo T."/>
            <person name="Ito H."/>
            <person name="Hahn J.H."/>
            <person name="Kim H.I."/>
            <person name="Eun M.Y."/>
            <person name="Yano M."/>
            <person name="Jiang J."/>
            <person name="Gojobori T."/>
        </authorList>
    </citation>
    <scope>NUCLEOTIDE SEQUENCE [LARGE SCALE GENOMIC DNA]</scope>
</reference>
<gene>
    <name evidence="2" type="primary">P0041E11.20</name>
</gene>
<name>Q5ZEL1_ORYSJ</name>
<feature type="compositionally biased region" description="Basic residues" evidence="1">
    <location>
        <begin position="90"/>
        <end position="107"/>
    </location>
</feature>
<feature type="compositionally biased region" description="Basic and acidic residues" evidence="1">
    <location>
        <begin position="8"/>
        <end position="29"/>
    </location>
</feature>
<proteinExistence type="predicted"/>
<feature type="compositionally biased region" description="Basic and acidic residues" evidence="1">
    <location>
        <begin position="166"/>
        <end position="175"/>
    </location>
</feature>
<feature type="compositionally biased region" description="Low complexity" evidence="1">
    <location>
        <begin position="137"/>
        <end position="149"/>
    </location>
</feature>
<accession>Q5ZEL1</accession>
<feature type="region of interest" description="Disordered" evidence="1">
    <location>
        <begin position="84"/>
        <end position="233"/>
    </location>
</feature>
<evidence type="ECO:0000256" key="1">
    <source>
        <dbReference type="SAM" id="MobiDB-lite"/>
    </source>
</evidence>
<sequence length="233" mass="23881">MTPAGGKKGKEGEKRGLVPLPLREKEEGSRGVAAEGGGLGLRPLAACARSGGAEAMTTAMTAGRFGGRDDTGDRRGLARLRVTAAATRRSATRHARAGNNGRARRMERRGSGTRAGCGAERRQARQGSGAGRRRRGAGACANDARGAASRGRKGGLGSARAAHAHARAERGEREGALGAAAHAHARAARGRGGAERRERGRGSAPGEGRGNSAIGPPSLPARGFEKKDLMRTM</sequence>
<feature type="compositionally biased region" description="Basic and acidic residues" evidence="1">
    <location>
        <begin position="223"/>
        <end position="233"/>
    </location>
</feature>
<protein>
    <submittedName>
        <fullName evidence="2">Uncharacterized protein P0041E11.20</fullName>
    </submittedName>
</protein>
<organism evidence="2">
    <name type="scientific">Oryza sativa subsp. japonica</name>
    <name type="common">Rice</name>
    <dbReference type="NCBI Taxonomy" id="39947"/>
    <lineage>
        <taxon>Eukaryota</taxon>
        <taxon>Viridiplantae</taxon>
        <taxon>Streptophyta</taxon>
        <taxon>Embryophyta</taxon>
        <taxon>Tracheophyta</taxon>
        <taxon>Spermatophyta</taxon>
        <taxon>Magnoliopsida</taxon>
        <taxon>Liliopsida</taxon>
        <taxon>Poales</taxon>
        <taxon>Poaceae</taxon>
        <taxon>BOP clade</taxon>
        <taxon>Oryzoideae</taxon>
        <taxon>Oryzeae</taxon>
        <taxon>Oryzinae</taxon>
        <taxon>Oryza</taxon>
        <taxon>Oryza sativa</taxon>
    </lineage>
</organism>
<feature type="compositionally biased region" description="Basic and acidic residues" evidence="1">
    <location>
        <begin position="192"/>
        <end position="201"/>
    </location>
</feature>
<feature type="region of interest" description="Disordered" evidence="1">
    <location>
        <begin position="1"/>
        <end position="38"/>
    </location>
</feature>
<dbReference type="Proteomes" id="UP000817658">
    <property type="component" value="Chromosome 1"/>
</dbReference>